<evidence type="ECO:0000256" key="1">
    <source>
        <dbReference type="SAM" id="MobiDB-lite"/>
    </source>
</evidence>
<dbReference type="EMBL" id="JAXLQG010000024">
    <property type="protein sequence ID" value="KAK5528969.1"/>
    <property type="molecule type" value="Genomic_DNA"/>
</dbReference>
<feature type="region of interest" description="Disordered" evidence="1">
    <location>
        <begin position="1"/>
        <end position="55"/>
    </location>
</feature>
<sequence>MEVFKKPPLPPARRAQAGHGKTDEAYPNRKRPATTNPPDINSSLKPPKRRDAPPLIDNCVVPQHLRDTVQQDYFDAIQQKHPVMHGHIAEEVTDERLSAGYQHSAGQDTRLEVLKHKRRTTLARGSNANKPREPIAFATTILYDYGSDDGDGRGVPVPEISESLSAWASERVEKKRKKRVEHIENRKTGRHGISRGISRALKLRLKTEPSAPTNLHTRVTPPANPGRELFEAYCDALDEWHVSMCKHVPGYKDSHAKQQWFRLRHDKWVPLMRVRDCWPAV</sequence>
<dbReference type="Proteomes" id="UP001345827">
    <property type="component" value="Unassembled WGS sequence"/>
</dbReference>
<accession>A0AAV9PWJ8</accession>
<comment type="caution">
    <text evidence="2">The sequence shown here is derived from an EMBL/GenBank/DDBJ whole genome shotgun (WGS) entry which is preliminary data.</text>
</comment>
<name>A0AAV9PWJ8_9PEZI</name>
<feature type="compositionally biased region" description="Polar residues" evidence="1">
    <location>
        <begin position="33"/>
        <end position="44"/>
    </location>
</feature>
<evidence type="ECO:0000313" key="2">
    <source>
        <dbReference type="EMBL" id="KAK5528969.1"/>
    </source>
</evidence>
<protein>
    <submittedName>
        <fullName evidence="2">Uncharacterized protein</fullName>
    </submittedName>
</protein>
<reference evidence="2 3" key="1">
    <citation type="submission" date="2023-06" db="EMBL/GenBank/DDBJ databases">
        <title>Black Yeasts Isolated from many extreme environments.</title>
        <authorList>
            <person name="Coleine C."/>
            <person name="Stajich J.E."/>
            <person name="Selbmann L."/>
        </authorList>
    </citation>
    <scope>NUCLEOTIDE SEQUENCE [LARGE SCALE GENOMIC DNA]</scope>
    <source>
        <strain evidence="2 3">CCFEE 5887</strain>
    </source>
</reference>
<gene>
    <name evidence="2" type="ORF">LTR25_010154</name>
</gene>
<organism evidence="2 3">
    <name type="scientific">Vermiconidia calcicola</name>
    <dbReference type="NCBI Taxonomy" id="1690605"/>
    <lineage>
        <taxon>Eukaryota</taxon>
        <taxon>Fungi</taxon>
        <taxon>Dikarya</taxon>
        <taxon>Ascomycota</taxon>
        <taxon>Pezizomycotina</taxon>
        <taxon>Dothideomycetes</taxon>
        <taxon>Dothideomycetidae</taxon>
        <taxon>Mycosphaerellales</taxon>
        <taxon>Extremaceae</taxon>
        <taxon>Vermiconidia</taxon>
    </lineage>
</organism>
<evidence type="ECO:0000313" key="3">
    <source>
        <dbReference type="Proteomes" id="UP001345827"/>
    </source>
</evidence>
<proteinExistence type="predicted"/>
<keyword evidence="3" id="KW-1185">Reference proteome</keyword>
<dbReference type="AlphaFoldDB" id="A0AAV9PWJ8"/>